<dbReference type="EMBL" id="PFBX01000035">
    <property type="protein sequence ID" value="PIT87354.1"/>
    <property type="molecule type" value="Genomic_DNA"/>
</dbReference>
<comment type="caution">
    <text evidence="4">The sequence shown here is derived from an EMBL/GenBank/DDBJ whole genome shotgun (WGS) entry which is preliminary data.</text>
</comment>
<feature type="transmembrane region" description="Helical" evidence="2">
    <location>
        <begin position="33"/>
        <end position="53"/>
    </location>
</feature>
<dbReference type="Proteomes" id="UP000231183">
    <property type="component" value="Unassembled WGS sequence"/>
</dbReference>
<sequence>MLALFWFTFLYQPLFNALVWIYVNIADQNLGWAVVWLTVFLRILLLPLSILSARNVKRREQAQLKAEQATKDFKSDPIARKEAVRRIMRQYNISPWAQVLSLGIQLLVLVLLYQVFITGIEGRKVVATLYESINYPGKLDVIFHGFDIGRRHDYFWAGLTSLYLFLSIFISNWNQKWTTAKATFLFLFPLFTFGALWWLPMVKSLFILTSMIFSDIIQLVIWPFKKIKDNA</sequence>
<proteinExistence type="inferred from homology"/>
<comment type="similarity">
    <text evidence="1">Belongs to the OXA1/ALB3/YidC family.</text>
</comment>
<reference evidence="5" key="1">
    <citation type="submission" date="2017-09" db="EMBL/GenBank/DDBJ databases">
        <title>Depth-based differentiation of microbial function through sediment-hosted aquifers and enrichment of novel symbionts in the deep terrestrial subsurface.</title>
        <authorList>
            <person name="Probst A.J."/>
            <person name="Ladd B."/>
            <person name="Jarett J.K."/>
            <person name="Geller-Mcgrath D.E."/>
            <person name="Sieber C.M.K."/>
            <person name="Emerson J.B."/>
            <person name="Anantharaman K."/>
            <person name="Thomas B.C."/>
            <person name="Malmstrom R."/>
            <person name="Stieglmeier M."/>
            <person name="Klingl A."/>
            <person name="Woyke T."/>
            <person name="Ryan C.M."/>
            <person name="Banfield J.F."/>
        </authorList>
    </citation>
    <scope>NUCLEOTIDE SEQUENCE [LARGE SCALE GENOMIC DNA]</scope>
</reference>
<comment type="subcellular location">
    <subcellularLocation>
        <location evidence="1">Membrane</location>
        <topology evidence="1">Multi-pass membrane protein</topology>
    </subcellularLocation>
</comment>
<feature type="transmembrane region" description="Helical" evidence="2">
    <location>
        <begin position="95"/>
        <end position="116"/>
    </location>
</feature>
<accession>A0A2M6W3H6</accession>
<evidence type="ECO:0000256" key="2">
    <source>
        <dbReference type="SAM" id="Phobius"/>
    </source>
</evidence>
<evidence type="ECO:0000259" key="3">
    <source>
        <dbReference type="Pfam" id="PF02096"/>
    </source>
</evidence>
<feature type="transmembrane region" description="Helical" evidence="2">
    <location>
        <begin position="182"/>
        <end position="199"/>
    </location>
</feature>
<evidence type="ECO:0000313" key="5">
    <source>
        <dbReference type="Proteomes" id="UP000231183"/>
    </source>
</evidence>
<dbReference type="AlphaFoldDB" id="A0A2M6W3H6"/>
<feature type="domain" description="Membrane insertase YidC/Oxa/ALB C-terminal" evidence="3">
    <location>
        <begin position="31"/>
        <end position="221"/>
    </location>
</feature>
<keyword evidence="1 2" id="KW-0812">Transmembrane</keyword>
<organism evidence="4 5">
    <name type="scientific">Candidatus Magasanikbacteria bacterium CG10_big_fil_rev_8_21_14_0_10_40_10</name>
    <dbReference type="NCBI Taxonomy" id="1974648"/>
    <lineage>
        <taxon>Bacteria</taxon>
        <taxon>Candidatus Magasanikiibacteriota</taxon>
    </lineage>
</organism>
<keyword evidence="2" id="KW-0472">Membrane</keyword>
<gene>
    <name evidence="4" type="ORF">COU31_03320</name>
</gene>
<evidence type="ECO:0000256" key="1">
    <source>
        <dbReference type="RuleBase" id="RU003945"/>
    </source>
</evidence>
<evidence type="ECO:0000313" key="4">
    <source>
        <dbReference type="EMBL" id="PIT87354.1"/>
    </source>
</evidence>
<protein>
    <recommendedName>
        <fullName evidence="3">Membrane insertase YidC/Oxa/ALB C-terminal domain-containing protein</fullName>
    </recommendedName>
</protein>
<name>A0A2M6W3H6_9BACT</name>
<dbReference type="InterPro" id="IPR028055">
    <property type="entry name" value="YidC/Oxa/ALB_C"/>
</dbReference>
<dbReference type="GO" id="GO:0016020">
    <property type="term" value="C:membrane"/>
    <property type="evidence" value="ECO:0007669"/>
    <property type="project" value="UniProtKB-SubCell"/>
</dbReference>
<feature type="transmembrane region" description="Helical" evidence="2">
    <location>
        <begin position="205"/>
        <end position="224"/>
    </location>
</feature>
<feature type="transmembrane region" description="Helical" evidence="2">
    <location>
        <begin position="154"/>
        <end position="170"/>
    </location>
</feature>
<dbReference type="Pfam" id="PF02096">
    <property type="entry name" value="60KD_IMP"/>
    <property type="match status" value="1"/>
</dbReference>
<keyword evidence="2" id="KW-1133">Transmembrane helix</keyword>